<dbReference type="InterPro" id="IPR038144">
    <property type="entry name" value="IPI"/>
</dbReference>
<proteinExistence type="predicted"/>
<dbReference type="InterPro" id="IPR020481">
    <property type="entry name" value="Intracell_prot_inh_BsuPI"/>
</dbReference>
<name>A0AAW4WYL4_9FIRM</name>
<sequence length="163" mass="18912">MEKKKLFLLIFLIILISTAAAANSVVNDRPTIKNGDQIKMEENEVLNLELILSEKDYSVQDQLELKIAVINNSDSERTLEFSSGHKYNIYIKDEAGNRLYSWAEDKAFIQAFQYVDIPADQTHYFAEKIELSQFDKGNYILEVELLSINYEFAEIEKEFEITK</sequence>
<evidence type="ECO:0000259" key="2">
    <source>
        <dbReference type="Pfam" id="PF12690"/>
    </source>
</evidence>
<keyword evidence="4" id="KW-1185">Reference proteome</keyword>
<dbReference type="RefSeq" id="WP_229344618.1">
    <property type="nucleotide sequence ID" value="NZ_JAJFAT010000005.1"/>
</dbReference>
<evidence type="ECO:0000313" key="3">
    <source>
        <dbReference type="EMBL" id="MCC3144662.1"/>
    </source>
</evidence>
<feature type="signal peptide" evidence="1">
    <location>
        <begin position="1"/>
        <end position="21"/>
    </location>
</feature>
<feature type="domain" description="Intracellular proteinase inhibitor BsuPI" evidence="2">
    <location>
        <begin position="51"/>
        <end position="148"/>
    </location>
</feature>
<gene>
    <name evidence="3" type="ORF">LJ207_04895</name>
</gene>
<dbReference type="Gene3D" id="2.60.40.2360">
    <property type="entry name" value="Intracellular proteinase inhibitor BsuPI"/>
    <property type="match status" value="1"/>
</dbReference>
<dbReference type="Pfam" id="PF12690">
    <property type="entry name" value="BsuPI"/>
    <property type="match status" value="1"/>
</dbReference>
<comment type="caution">
    <text evidence="3">The sequence shown here is derived from an EMBL/GenBank/DDBJ whole genome shotgun (WGS) entry which is preliminary data.</text>
</comment>
<feature type="chain" id="PRO_5043363710" description="Intracellular proteinase inhibitor BsuPI domain-containing protein" evidence="1">
    <location>
        <begin position="22"/>
        <end position="163"/>
    </location>
</feature>
<dbReference type="AlphaFoldDB" id="A0AAW4WYL4"/>
<dbReference type="Proteomes" id="UP001199296">
    <property type="component" value="Unassembled WGS sequence"/>
</dbReference>
<evidence type="ECO:0000256" key="1">
    <source>
        <dbReference type="SAM" id="SignalP"/>
    </source>
</evidence>
<reference evidence="3 4" key="1">
    <citation type="submission" date="2021-10" db="EMBL/GenBank/DDBJ databases">
        <authorList>
            <person name="Grouzdev D.S."/>
            <person name="Pantiukh K.S."/>
            <person name="Krutkina M.S."/>
        </authorList>
    </citation>
    <scope>NUCLEOTIDE SEQUENCE [LARGE SCALE GENOMIC DNA]</scope>
    <source>
        <strain evidence="3 4">Z-7514</strain>
    </source>
</reference>
<protein>
    <recommendedName>
        <fullName evidence="2">Intracellular proteinase inhibitor BsuPI domain-containing protein</fullName>
    </recommendedName>
</protein>
<organism evidence="3 4">
    <name type="scientific">Halanaerobium polyolivorans</name>
    <dbReference type="NCBI Taxonomy" id="2886943"/>
    <lineage>
        <taxon>Bacteria</taxon>
        <taxon>Bacillati</taxon>
        <taxon>Bacillota</taxon>
        <taxon>Clostridia</taxon>
        <taxon>Halanaerobiales</taxon>
        <taxon>Halanaerobiaceae</taxon>
        <taxon>Halanaerobium</taxon>
    </lineage>
</organism>
<evidence type="ECO:0000313" key="4">
    <source>
        <dbReference type="Proteomes" id="UP001199296"/>
    </source>
</evidence>
<keyword evidence="1" id="KW-0732">Signal</keyword>
<accession>A0AAW4WYL4</accession>
<dbReference type="EMBL" id="JAJFAT010000005">
    <property type="protein sequence ID" value="MCC3144662.1"/>
    <property type="molecule type" value="Genomic_DNA"/>
</dbReference>